<dbReference type="GO" id="GO:0050650">
    <property type="term" value="P:chondroitin sulfate proteoglycan biosynthetic process"/>
    <property type="evidence" value="ECO:0007669"/>
    <property type="project" value="TreeGrafter"/>
</dbReference>
<evidence type="ECO:0000256" key="10">
    <source>
        <dbReference type="ARBA" id="ARBA00047979"/>
    </source>
</evidence>
<evidence type="ECO:0000313" key="15">
    <source>
        <dbReference type="Proteomes" id="UP000614601"/>
    </source>
</evidence>
<keyword evidence="15" id="KW-1185">Reference proteome</keyword>
<name>A0A811L8H1_9BILA</name>
<dbReference type="SUPFAM" id="SSF53448">
    <property type="entry name" value="Nucleotide-diphospho-sugar transferases"/>
    <property type="match status" value="1"/>
</dbReference>
<evidence type="ECO:0000313" key="14">
    <source>
        <dbReference type="EMBL" id="CAD5223588.1"/>
    </source>
</evidence>
<organism evidence="14 15">
    <name type="scientific">Bursaphelenchus okinawaensis</name>
    <dbReference type="NCBI Taxonomy" id="465554"/>
    <lineage>
        <taxon>Eukaryota</taxon>
        <taxon>Metazoa</taxon>
        <taxon>Ecdysozoa</taxon>
        <taxon>Nematoda</taxon>
        <taxon>Chromadorea</taxon>
        <taxon>Rhabditida</taxon>
        <taxon>Tylenchina</taxon>
        <taxon>Tylenchomorpha</taxon>
        <taxon>Aphelenchoidea</taxon>
        <taxon>Aphelenchoididae</taxon>
        <taxon>Bursaphelenchus</taxon>
    </lineage>
</organism>
<evidence type="ECO:0000256" key="13">
    <source>
        <dbReference type="RuleBase" id="RU363127"/>
    </source>
</evidence>
<keyword evidence="4 13" id="KW-0808">Transferase</keyword>
<accession>A0A811L8H1</accession>
<dbReference type="EMBL" id="CAJFCW020000005">
    <property type="protein sequence ID" value="CAG9118264.1"/>
    <property type="molecule type" value="Genomic_DNA"/>
</dbReference>
<comment type="cofactor">
    <cofactor evidence="11 13">
        <name>Mn(2+)</name>
        <dbReference type="ChEBI" id="CHEBI:29035"/>
    </cofactor>
</comment>
<comment type="pathway">
    <text evidence="13">Protein modification; protein glycosylation.</text>
</comment>
<comment type="similarity">
    <text evidence="2 13">Belongs to the glycosyltransferase 43 family.</text>
</comment>
<dbReference type="GO" id="GO:0000139">
    <property type="term" value="C:Golgi membrane"/>
    <property type="evidence" value="ECO:0007669"/>
    <property type="project" value="UniProtKB-SubCell"/>
</dbReference>
<dbReference type="InterPro" id="IPR005027">
    <property type="entry name" value="Glyco_trans_43"/>
</dbReference>
<evidence type="ECO:0000256" key="2">
    <source>
        <dbReference type="ARBA" id="ARBA00007706"/>
    </source>
</evidence>
<dbReference type="Proteomes" id="UP000614601">
    <property type="component" value="Unassembled WGS sequence"/>
</dbReference>
<evidence type="ECO:0000256" key="7">
    <source>
        <dbReference type="ARBA" id="ARBA00022989"/>
    </source>
</evidence>
<evidence type="ECO:0000256" key="8">
    <source>
        <dbReference type="ARBA" id="ARBA00023136"/>
    </source>
</evidence>
<dbReference type="Proteomes" id="UP000783686">
    <property type="component" value="Unassembled WGS sequence"/>
</dbReference>
<dbReference type="GO" id="GO:0015018">
    <property type="term" value="F:galactosylgalactosylxylosylprotein 3-beta-glucuronosyltransferase activity"/>
    <property type="evidence" value="ECO:0007669"/>
    <property type="project" value="UniProtKB-UniRule"/>
</dbReference>
<dbReference type="PANTHER" id="PTHR10896:SF30">
    <property type="entry name" value="GALACTOSYLGALACTOSYLXYLOSYLPROTEIN 3-BETA-GLUCURONOSYLTRANSFERASE"/>
    <property type="match status" value="1"/>
</dbReference>
<evidence type="ECO:0000256" key="9">
    <source>
        <dbReference type="ARBA" id="ARBA00023180"/>
    </source>
</evidence>
<dbReference type="Gene3D" id="3.90.550.10">
    <property type="entry name" value="Spore Coat Polysaccharide Biosynthesis Protein SpsA, Chain A"/>
    <property type="match status" value="1"/>
</dbReference>
<keyword evidence="9" id="KW-0325">Glycoprotein</keyword>
<dbReference type="EMBL" id="CAJFDH010000005">
    <property type="protein sequence ID" value="CAD5223588.1"/>
    <property type="molecule type" value="Genomic_DNA"/>
</dbReference>
<dbReference type="Pfam" id="PF03360">
    <property type="entry name" value="Glyco_transf_43"/>
    <property type="match status" value="1"/>
</dbReference>
<dbReference type="UniPathway" id="UPA00378"/>
<keyword evidence="8" id="KW-0472">Membrane</keyword>
<dbReference type="GO" id="GO:0046872">
    <property type="term" value="F:metal ion binding"/>
    <property type="evidence" value="ECO:0007669"/>
    <property type="project" value="UniProtKB-KW"/>
</dbReference>
<dbReference type="PANTHER" id="PTHR10896">
    <property type="entry name" value="GALACTOSYLGALACTOSYLXYLOSYLPROTEIN 3-BETA-GLUCURONOSYLTRANSFERASE BETA-1,3-GLUCURONYLTRANSFERASE"/>
    <property type="match status" value="1"/>
</dbReference>
<comment type="caution">
    <text evidence="14">The sequence shown here is derived from an EMBL/GenBank/DDBJ whole genome shotgun (WGS) entry which is preliminary data.</text>
</comment>
<keyword evidence="6 13" id="KW-0735">Signal-anchor</keyword>
<gene>
    <name evidence="14" type="ORF">BOKJ2_LOCUS10358</name>
</gene>
<comment type="catalytic activity">
    <reaction evidence="10 13">
        <text>3-O-(beta-D-galactosyl-(1-&gt;3)-beta-D-galactosyl-(1-&gt;4)-beta-D-xylosyl)-L-seryl-[protein] + UDP-alpha-D-glucuronate = 3-O-(beta-D-GlcA-(1-&gt;3)-beta-D-Gal-(1-&gt;3)-beta-D-Gal-(1-&gt;4)-beta-D-Xyl)-L-seryl-[protein] + UDP + H(+)</text>
        <dbReference type="Rhea" id="RHEA:24168"/>
        <dbReference type="Rhea" id="RHEA-COMP:12571"/>
        <dbReference type="Rhea" id="RHEA-COMP:12573"/>
        <dbReference type="ChEBI" id="CHEBI:15378"/>
        <dbReference type="ChEBI" id="CHEBI:58052"/>
        <dbReference type="ChEBI" id="CHEBI:58223"/>
        <dbReference type="ChEBI" id="CHEBI:132090"/>
        <dbReference type="ChEBI" id="CHEBI:132093"/>
        <dbReference type="EC" id="2.4.1.135"/>
    </reaction>
</comment>
<evidence type="ECO:0000256" key="4">
    <source>
        <dbReference type="ARBA" id="ARBA00022679"/>
    </source>
</evidence>
<keyword evidence="7" id="KW-1133">Transmembrane helix</keyword>
<keyword evidence="11 13" id="KW-0479">Metal-binding</keyword>
<dbReference type="GO" id="GO:0005975">
    <property type="term" value="P:carbohydrate metabolic process"/>
    <property type="evidence" value="ECO:0007669"/>
    <property type="project" value="TreeGrafter"/>
</dbReference>
<evidence type="ECO:0000256" key="3">
    <source>
        <dbReference type="ARBA" id="ARBA00012641"/>
    </source>
</evidence>
<sequence length="247" mass="28820">MWFVKPQFDFGSYININKYTNYHGFAIARHYLKYIALFLIGLYIGNKNTEKQYIFVNNGLEHPPERGSMDYPDNRIIVITPTYQHPERLGDITMLSQTLMHVKRIHWVVIEDANQTLPVIDQFLKRTGISYTYLHTTNKGLPCRGWAQRNLALEYLRQNRYAFGKNDVIYFADDDNAYDFRIFDEYIRKVTTMGVWAVGTSGSTFVESPRVEDGKVVGFHVMFRPERKYATDMAGFAINIDVLLNSR</sequence>
<reference evidence="14" key="1">
    <citation type="submission" date="2020-09" db="EMBL/GenBank/DDBJ databases">
        <authorList>
            <person name="Kikuchi T."/>
        </authorList>
    </citation>
    <scope>NUCLEOTIDE SEQUENCE</scope>
    <source>
        <strain evidence="14">SH1</strain>
    </source>
</reference>
<dbReference type="InterPro" id="IPR029044">
    <property type="entry name" value="Nucleotide-diphossugar_trans"/>
</dbReference>
<feature type="site" description="Interaction with galactose moiety of substrate glycoprotein" evidence="12">
    <location>
        <position position="207"/>
    </location>
</feature>
<dbReference type="AlphaFoldDB" id="A0A811L8H1"/>
<evidence type="ECO:0000256" key="6">
    <source>
        <dbReference type="ARBA" id="ARBA00022968"/>
    </source>
</evidence>
<proteinExistence type="inferred from homology"/>
<keyword evidence="11 13" id="KW-0464">Manganese</keyword>
<evidence type="ECO:0000256" key="11">
    <source>
        <dbReference type="PIRSR" id="PIRSR605027-3"/>
    </source>
</evidence>
<comment type="subcellular location">
    <subcellularLocation>
        <location evidence="13">Golgi apparatus membrane</location>
        <topology evidence="13">Single-pass type II membrane protein</topology>
    </subcellularLocation>
    <subcellularLocation>
        <location evidence="1">Membrane</location>
        <topology evidence="1">Single-pass type II membrane protein</topology>
    </subcellularLocation>
</comment>
<dbReference type="OrthoDB" id="675023at2759"/>
<dbReference type="EC" id="2.4.1.135" evidence="3 13"/>
<feature type="binding site" evidence="11">
    <location>
        <position position="175"/>
    </location>
    <ligand>
        <name>Mn(2+)</name>
        <dbReference type="ChEBI" id="CHEBI:29035"/>
    </ligand>
</feature>
<evidence type="ECO:0000256" key="5">
    <source>
        <dbReference type="ARBA" id="ARBA00022692"/>
    </source>
</evidence>
<evidence type="ECO:0000256" key="1">
    <source>
        <dbReference type="ARBA" id="ARBA00004606"/>
    </source>
</evidence>
<evidence type="ECO:0000256" key="12">
    <source>
        <dbReference type="PIRSR" id="PIRSR605027-4"/>
    </source>
</evidence>
<keyword evidence="13" id="KW-0333">Golgi apparatus</keyword>
<protein>
    <recommendedName>
        <fullName evidence="3 13">Galactosylgalactosylxylosylprotein 3-beta-glucuronosyltransferase</fullName>
        <ecNumber evidence="3 13">2.4.1.135</ecNumber>
    </recommendedName>
</protein>
<keyword evidence="5" id="KW-0812">Transmembrane</keyword>